<dbReference type="EMBL" id="VBWP01000012">
    <property type="protein sequence ID" value="TLG71403.1"/>
    <property type="molecule type" value="Genomic_DNA"/>
</dbReference>
<sequence length="68" mass="7834">MKTWEEAFRFYFTDNTVFSVQALRYARNLALADHVFAETREAKIAAGFRFNLLDRKLIQLVGYAEAGA</sequence>
<dbReference type="RefSeq" id="WP_138192320.1">
    <property type="nucleotide sequence ID" value="NZ_VBWP01000012.1"/>
</dbReference>
<protein>
    <submittedName>
        <fullName evidence="1">Uncharacterized protein</fullName>
    </submittedName>
</protein>
<keyword evidence="2" id="KW-1185">Reference proteome</keyword>
<dbReference type="Proteomes" id="UP000306912">
    <property type="component" value="Unassembled WGS sequence"/>
</dbReference>
<dbReference type="InParanoid" id="A0A5R8Q9V6"/>
<reference evidence="1 2" key="1">
    <citation type="submission" date="2019-05" db="EMBL/GenBank/DDBJ databases">
        <title>Culicoidintestinum kansasii gen. nov., sp. nov. from the gastrointestinal tract of the biting midge, Culicoides sonorensis.</title>
        <authorList>
            <person name="Neupane S."/>
            <person name="Ghosh A."/>
            <person name="Gunther S."/>
            <person name="Martin K."/>
            <person name="Zurek L."/>
        </authorList>
    </citation>
    <scope>NUCLEOTIDE SEQUENCE [LARGE SCALE GENOMIC DNA]</scope>
    <source>
        <strain evidence="1 2">CS-1</strain>
    </source>
</reference>
<dbReference type="AlphaFoldDB" id="A0A5R8Q9V6"/>
<name>A0A5R8Q9V6_9FIRM</name>
<accession>A0A5R8Q9V6</accession>
<evidence type="ECO:0000313" key="1">
    <source>
        <dbReference type="EMBL" id="TLG71403.1"/>
    </source>
</evidence>
<comment type="caution">
    <text evidence="1">The sequence shown here is derived from an EMBL/GenBank/DDBJ whole genome shotgun (WGS) entry which is preliminary data.</text>
</comment>
<proteinExistence type="predicted"/>
<evidence type="ECO:0000313" key="2">
    <source>
        <dbReference type="Proteomes" id="UP000306912"/>
    </source>
</evidence>
<gene>
    <name evidence="1" type="ORF">FEZ08_10945</name>
</gene>
<organism evidence="1 2">
    <name type="scientific">Culicoidibacter larvae</name>
    <dbReference type="NCBI Taxonomy" id="2579976"/>
    <lineage>
        <taxon>Bacteria</taxon>
        <taxon>Bacillati</taxon>
        <taxon>Bacillota</taxon>
        <taxon>Culicoidibacteria</taxon>
        <taxon>Culicoidibacterales</taxon>
        <taxon>Culicoidibacteraceae</taxon>
        <taxon>Culicoidibacter</taxon>
    </lineage>
</organism>